<dbReference type="GO" id="GO:0006310">
    <property type="term" value="P:DNA recombination"/>
    <property type="evidence" value="ECO:0007669"/>
    <property type="project" value="UniProtKB-KW"/>
</dbReference>
<dbReference type="Pfam" id="PF00589">
    <property type="entry name" value="Phage_integrase"/>
    <property type="match status" value="1"/>
</dbReference>
<dbReference type="GO" id="GO:0003677">
    <property type="term" value="F:DNA binding"/>
    <property type="evidence" value="ECO:0007669"/>
    <property type="project" value="UniProtKB-KW"/>
</dbReference>
<dbReference type="PANTHER" id="PTHR30349">
    <property type="entry name" value="PHAGE INTEGRASE-RELATED"/>
    <property type="match status" value="1"/>
</dbReference>
<comment type="similarity">
    <text evidence="1">Belongs to the 'phage' integrase family.</text>
</comment>
<accession>A0A445MVN5</accession>
<proteinExistence type="inferred from homology"/>
<dbReference type="InterPro" id="IPR011010">
    <property type="entry name" value="DNA_brk_join_enz"/>
</dbReference>
<reference evidence="5" key="1">
    <citation type="submission" date="2018-01" db="EMBL/GenBank/DDBJ databases">
        <authorList>
            <person name="Regsiter A."/>
            <person name="William W."/>
        </authorList>
    </citation>
    <scope>NUCLEOTIDE SEQUENCE</scope>
    <source>
        <strain evidence="5">TRIP AH-1</strain>
    </source>
</reference>
<evidence type="ECO:0000256" key="2">
    <source>
        <dbReference type="ARBA" id="ARBA00023125"/>
    </source>
</evidence>
<dbReference type="Gene3D" id="1.10.150.130">
    <property type="match status" value="1"/>
</dbReference>
<dbReference type="PROSITE" id="PS51898">
    <property type="entry name" value="TYR_RECOMBINASE"/>
    <property type="match status" value="1"/>
</dbReference>
<feature type="domain" description="Tyr recombinase" evidence="4">
    <location>
        <begin position="94"/>
        <end position="289"/>
    </location>
</feature>
<dbReference type="InterPro" id="IPR002104">
    <property type="entry name" value="Integrase_catalytic"/>
</dbReference>
<organism evidence="5">
    <name type="scientific">uncultured Desulfobacterium sp</name>
    <dbReference type="NCBI Taxonomy" id="201089"/>
    <lineage>
        <taxon>Bacteria</taxon>
        <taxon>Pseudomonadati</taxon>
        <taxon>Thermodesulfobacteriota</taxon>
        <taxon>Desulfobacteria</taxon>
        <taxon>Desulfobacterales</taxon>
        <taxon>Desulfobacteriaceae</taxon>
        <taxon>Desulfobacterium</taxon>
        <taxon>environmental samples</taxon>
    </lineage>
</organism>
<dbReference type="CDD" id="cd01189">
    <property type="entry name" value="INT_ICEBs1_C_like"/>
    <property type="match status" value="1"/>
</dbReference>
<dbReference type="EMBL" id="OJIN01000101">
    <property type="protein sequence ID" value="SPD73584.1"/>
    <property type="molecule type" value="Genomic_DNA"/>
</dbReference>
<evidence type="ECO:0000259" key="4">
    <source>
        <dbReference type="PROSITE" id="PS51898"/>
    </source>
</evidence>
<dbReference type="GO" id="GO:0015074">
    <property type="term" value="P:DNA integration"/>
    <property type="evidence" value="ECO:0007669"/>
    <property type="project" value="InterPro"/>
</dbReference>
<dbReference type="PANTHER" id="PTHR30349:SF64">
    <property type="entry name" value="PROPHAGE INTEGRASE INTD-RELATED"/>
    <property type="match status" value="1"/>
</dbReference>
<gene>
    <name evidence="5" type="ORF">PITCH_A190160</name>
</gene>
<sequence length="309" mass="35930">MSLKNSTRIGYQRIIDVDLLPSFATVPLNEITSKAIGDFIYLKIKSGLRSGTVKNIKNCMSAILKSAHTPDGYIEVNPARGVIVPRPEDEIPAREPDPLPWDERVQLEKVFMDHFPRYYPLVLCGFRTGLRIGELIALKWSDIDFFNELIMVQRNITRGKITTPKTKSSKRFVRMTTQLIEVLKKHRQQAKEEKLKKGWDEVPEWVFYNEDGQFINYYNFIPRVWNRAMERSGLRRRTPHDMRHSYATLRLSKGDSLAEVSKEMGHGSTDITYRTYYKWLPKESRSDINELDGEWKNNASIRTLSASKN</sequence>
<dbReference type="InterPro" id="IPR050090">
    <property type="entry name" value="Tyrosine_recombinase_XerCD"/>
</dbReference>
<protein>
    <recommendedName>
        <fullName evidence="4">Tyr recombinase domain-containing protein</fullName>
    </recommendedName>
</protein>
<keyword evidence="3" id="KW-0233">DNA recombination</keyword>
<name>A0A445MVN5_9BACT</name>
<dbReference type="AlphaFoldDB" id="A0A445MVN5"/>
<evidence type="ECO:0000256" key="1">
    <source>
        <dbReference type="ARBA" id="ARBA00008857"/>
    </source>
</evidence>
<dbReference type="Gene3D" id="1.10.443.10">
    <property type="entry name" value="Intergrase catalytic core"/>
    <property type="match status" value="1"/>
</dbReference>
<dbReference type="InterPro" id="IPR013762">
    <property type="entry name" value="Integrase-like_cat_sf"/>
</dbReference>
<dbReference type="SUPFAM" id="SSF56349">
    <property type="entry name" value="DNA breaking-rejoining enzymes"/>
    <property type="match status" value="1"/>
</dbReference>
<evidence type="ECO:0000313" key="5">
    <source>
        <dbReference type="EMBL" id="SPD73584.1"/>
    </source>
</evidence>
<evidence type="ECO:0000256" key="3">
    <source>
        <dbReference type="ARBA" id="ARBA00023172"/>
    </source>
</evidence>
<dbReference type="InterPro" id="IPR010998">
    <property type="entry name" value="Integrase_recombinase_N"/>
</dbReference>
<keyword evidence="2" id="KW-0238">DNA-binding</keyword>